<feature type="chain" id="PRO_5002434188" evidence="1">
    <location>
        <begin position="17"/>
        <end position="51"/>
    </location>
</feature>
<keyword evidence="1" id="KW-0732">Signal</keyword>
<dbReference type="EMBL" id="GBXM01027648">
    <property type="protein sequence ID" value="JAH80929.1"/>
    <property type="molecule type" value="Transcribed_RNA"/>
</dbReference>
<evidence type="ECO:0000313" key="2">
    <source>
        <dbReference type="EMBL" id="JAH80929.1"/>
    </source>
</evidence>
<sequence length="51" mass="5862">MKGFAWLLFCSTPLGGSVVIGMRINTAHKEEVLCVFSMSCWQITHRYRDIK</sequence>
<evidence type="ECO:0000256" key="1">
    <source>
        <dbReference type="SAM" id="SignalP"/>
    </source>
</evidence>
<feature type="signal peptide" evidence="1">
    <location>
        <begin position="1"/>
        <end position="16"/>
    </location>
</feature>
<name>A0A0E9VS40_ANGAN</name>
<reference evidence="2" key="1">
    <citation type="submission" date="2014-11" db="EMBL/GenBank/DDBJ databases">
        <authorList>
            <person name="Amaro Gonzalez C."/>
        </authorList>
    </citation>
    <scope>NUCLEOTIDE SEQUENCE</scope>
</reference>
<accession>A0A0E9VS40</accession>
<proteinExistence type="predicted"/>
<organism evidence="2">
    <name type="scientific">Anguilla anguilla</name>
    <name type="common">European freshwater eel</name>
    <name type="synonym">Muraena anguilla</name>
    <dbReference type="NCBI Taxonomy" id="7936"/>
    <lineage>
        <taxon>Eukaryota</taxon>
        <taxon>Metazoa</taxon>
        <taxon>Chordata</taxon>
        <taxon>Craniata</taxon>
        <taxon>Vertebrata</taxon>
        <taxon>Euteleostomi</taxon>
        <taxon>Actinopterygii</taxon>
        <taxon>Neopterygii</taxon>
        <taxon>Teleostei</taxon>
        <taxon>Anguilliformes</taxon>
        <taxon>Anguillidae</taxon>
        <taxon>Anguilla</taxon>
    </lineage>
</organism>
<dbReference type="AlphaFoldDB" id="A0A0E9VS40"/>
<protein>
    <submittedName>
        <fullName evidence="2">Uncharacterized protein</fullName>
    </submittedName>
</protein>
<reference evidence="2" key="2">
    <citation type="journal article" date="2015" name="Fish Shellfish Immunol.">
        <title>Early steps in the European eel (Anguilla anguilla)-Vibrio vulnificus interaction in the gills: Role of the RtxA13 toxin.</title>
        <authorList>
            <person name="Callol A."/>
            <person name="Pajuelo D."/>
            <person name="Ebbesson L."/>
            <person name="Teles M."/>
            <person name="MacKenzie S."/>
            <person name="Amaro C."/>
        </authorList>
    </citation>
    <scope>NUCLEOTIDE SEQUENCE</scope>
</reference>